<evidence type="ECO:0000256" key="1">
    <source>
        <dbReference type="ARBA" id="ARBA00004496"/>
    </source>
</evidence>
<evidence type="ECO:0000256" key="11">
    <source>
        <dbReference type="ARBA" id="ARBA00047944"/>
    </source>
</evidence>
<dbReference type="Pfam" id="PF20260">
    <property type="entry name" value="PUA_4"/>
    <property type="match status" value="1"/>
</dbReference>
<evidence type="ECO:0000256" key="12">
    <source>
        <dbReference type="PIRNR" id="PIRNR015601"/>
    </source>
</evidence>
<keyword evidence="5 12" id="KW-0963">Cytoplasm</keyword>
<dbReference type="GO" id="GO:0070042">
    <property type="term" value="F:rRNA (uridine-N3-)-methyltransferase activity"/>
    <property type="evidence" value="ECO:0007669"/>
    <property type="project" value="TreeGrafter"/>
</dbReference>
<dbReference type="CDD" id="cd18084">
    <property type="entry name" value="RsmE-like"/>
    <property type="match status" value="1"/>
</dbReference>
<evidence type="ECO:0000313" key="16">
    <source>
        <dbReference type="Proteomes" id="UP000469292"/>
    </source>
</evidence>
<dbReference type="PIRSF" id="PIRSF015601">
    <property type="entry name" value="MTase_slr0722"/>
    <property type="match status" value="1"/>
</dbReference>
<comment type="caution">
    <text evidence="15">The sequence shown here is derived from an EMBL/GenBank/DDBJ whole genome shotgun (WGS) entry which is preliminary data.</text>
</comment>
<dbReference type="InterPro" id="IPR046887">
    <property type="entry name" value="RsmE_PUA-like"/>
</dbReference>
<keyword evidence="16" id="KW-1185">Reference proteome</keyword>
<protein>
    <recommendedName>
        <fullName evidence="4 12">Ribosomal RNA small subunit methyltransferase E</fullName>
        <ecNumber evidence="3 12">2.1.1.193</ecNumber>
    </recommendedName>
</protein>
<comment type="function">
    <text evidence="10 12">Specifically methylates the N3 position of the uracil ring of uridine 1498 (m3U1498) in 16S rRNA. Acts on the fully assembled 30S ribosomal subunit.</text>
</comment>
<sequence>MTNPLFVLDNSTDDVPMTADSVQVGWNLTLPPAIKRHAIGSMRLREGDALQLSDGHGLKINATVADAERGDVRVESFDKESRPAVRLALVQALAKNGHDEQAIDVATQIGVDEVVPWESDRSIAKWKDGKTDRKWRSVLVAATEQSRRGWLPELAERHTSRMIVARCRRACVRGGLVIVLHQDATDSWSGIEDRVREVARKSAEDGNVRTVSVVVGPEGGISDREVEEFRDAGAEVVLVGHNILRASSAGPVALALLSRVLGRIE</sequence>
<evidence type="ECO:0000256" key="3">
    <source>
        <dbReference type="ARBA" id="ARBA00012328"/>
    </source>
</evidence>
<dbReference type="PANTHER" id="PTHR30027:SF3">
    <property type="entry name" value="16S RRNA (URACIL(1498)-N(3))-METHYLTRANSFERASE"/>
    <property type="match status" value="1"/>
</dbReference>
<dbReference type="Pfam" id="PF04452">
    <property type="entry name" value="Methyltrans_RNA"/>
    <property type="match status" value="1"/>
</dbReference>
<dbReference type="GO" id="GO:0005737">
    <property type="term" value="C:cytoplasm"/>
    <property type="evidence" value="ECO:0007669"/>
    <property type="project" value="UniProtKB-SubCell"/>
</dbReference>
<dbReference type="AlphaFoldDB" id="A0A6I5NFV8"/>
<comment type="similarity">
    <text evidence="2 12">Belongs to the RNA methyltransferase RsmE family.</text>
</comment>
<proteinExistence type="inferred from homology"/>
<comment type="catalytic activity">
    <reaction evidence="11 12">
        <text>uridine(1498) in 16S rRNA + S-adenosyl-L-methionine = N(3)-methyluridine(1498) in 16S rRNA + S-adenosyl-L-homocysteine + H(+)</text>
        <dbReference type="Rhea" id="RHEA:42920"/>
        <dbReference type="Rhea" id="RHEA-COMP:10283"/>
        <dbReference type="Rhea" id="RHEA-COMP:10284"/>
        <dbReference type="ChEBI" id="CHEBI:15378"/>
        <dbReference type="ChEBI" id="CHEBI:57856"/>
        <dbReference type="ChEBI" id="CHEBI:59789"/>
        <dbReference type="ChEBI" id="CHEBI:65315"/>
        <dbReference type="ChEBI" id="CHEBI:74502"/>
        <dbReference type="EC" id="2.1.1.193"/>
    </reaction>
</comment>
<dbReference type="GO" id="GO:0070475">
    <property type="term" value="P:rRNA base methylation"/>
    <property type="evidence" value="ECO:0007669"/>
    <property type="project" value="TreeGrafter"/>
</dbReference>
<dbReference type="InterPro" id="IPR029028">
    <property type="entry name" value="Alpha/beta_knot_MTases"/>
</dbReference>
<feature type="domain" description="Ribosomal RNA small subunit methyltransferase E methyltransferase" evidence="13">
    <location>
        <begin position="84"/>
        <end position="257"/>
    </location>
</feature>
<feature type="domain" description="Ribosomal RNA small subunit methyltransferase E PUA-like" evidence="14">
    <location>
        <begin position="34"/>
        <end position="74"/>
    </location>
</feature>
<dbReference type="Proteomes" id="UP000469292">
    <property type="component" value="Unassembled WGS sequence"/>
</dbReference>
<evidence type="ECO:0000259" key="14">
    <source>
        <dbReference type="Pfam" id="PF20260"/>
    </source>
</evidence>
<dbReference type="NCBIfam" id="NF008693">
    <property type="entry name" value="PRK11713.2-3"/>
    <property type="match status" value="1"/>
</dbReference>
<evidence type="ECO:0000256" key="4">
    <source>
        <dbReference type="ARBA" id="ARBA00013673"/>
    </source>
</evidence>
<evidence type="ECO:0000256" key="8">
    <source>
        <dbReference type="ARBA" id="ARBA00022679"/>
    </source>
</evidence>
<dbReference type="PANTHER" id="PTHR30027">
    <property type="entry name" value="RIBOSOMAL RNA SMALL SUBUNIT METHYLTRANSFERASE E"/>
    <property type="match status" value="1"/>
</dbReference>
<keyword evidence="6 12" id="KW-0698">rRNA processing</keyword>
<gene>
    <name evidence="15" type="ORF">F6S87_01090</name>
</gene>
<evidence type="ECO:0000256" key="10">
    <source>
        <dbReference type="ARBA" id="ARBA00025699"/>
    </source>
</evidence>
<evidence type="ECO:0000256" key="9">
    <source>
        <dbReference type="ARBA" id="ARBA00022691"/>
    </source>
</evidence>
<comment type="subcellular location">
    <subcellularLocation>
        <location evidence="1 12">Cytoplasm</location>
    </subcellularLocation>
</comment>
<evidence type="ECO:0000256" key="7">
    <source>
        <dbReference type="ARBA" id="ARBA00022603"/>
    </source>
</evidence>
<dbReference type="Gene3D" id="3.40.1280.10">
    <property type="match status" value="1"/>
</dbReference>
<dbReference type="InterPro" id="IPR029026">
    <property type="entry name" value="tRNA_m1G_MTases_N"/>
</dbReference>
<keyword evidence="9 12" id="KW-0949">S-adenosyl-L-methionine</keyword>
<dbReference type="EC" id="2.1.1.193" evidence="3 12"/>
<dbReference type="NCBIfam" id="TIGR00046">
    <property type="entry name" value="RsmE family RNA methyltransferase"/>
    <property type="match status" value="1"/>
</dbReference>
<evidence type="ECO:0000256" key="2">
    <source>
        <dbReference type="ARBA" id="ARBA00005528"/>
    </source>
</evidence>
<evidence type="ECO:0000256" key="6">
    <source>
        <dbReference type="ARBA" id="ARBA00022552"/>
    </source>
</evidence>
<keyword evidence="8 12" id="KW-0808">Transferase</keyword>
<evidence type="ECO:0000259" key="13">
    <source>
        <dbReference type="Pfam" id="PF04452"/>
    </source>
</evidence>
<dbReference type="InterPro" id="IPR015947">
    <property type="entry name" value="PUA-like_sf"/>
</dbReference>
<dbReference type="InterPro" id="IPR006700">
    <property type="entry name" value="RsmE"/>
</dbReference>
<dbReference type="SUPFAM" id="SSF88697">
    <property type="entry name" value="PUA domain-like"/>
    <property type="match status" value="1"/>
</dbReference>
<reference evidence="15 16" key="1">
    <citation type="submission" date="2019-09" db="EMBL/GenBank/DDBJ databases">
        <title>Phylogenetic characterization of a novel taxon of the genus Bifidobacterium: Bifidobacterium choloepi sp. nov.</title>
        <authorList>
            <person name="Modesto M."/>
            <person name="Satti M."/>
        </authorList>
    </citation>
    <scope>NUCLEOTIDE SEQUENCE [LARGE SCALE GENOMIC DNA]</scope>
    <source>
        <strain evidence="15 16">BRDM6</strain>
    </source>
</reference>
<dbReference type="RefSeq" id="WP_163226837.1">
    <property type="nucleotide sequence ID" value="NZ_VYSG01000001.1"/>
</dbReference>
<keyword evidence="7 12" id="KW-0489">Methyltransferase</keyword>
<dbReference type="SUPFAM" id="SSF75217">
    <property type="entry name" value="alpha/beta knot"/>
    <property type="match status" value="1"/>
</dbReference>
<accession>A0A6I5NFV8</accession>
<organism evidence="15 16">
    <name type="scientific">Bifidobacterium choloepi</name>
    <dbReference type="NCBI Taxonomy" id="2614131"/>
    <lineage>
        <taxon>Bacteria</taxon>
        <taxon>Bacillati</taxon>
        <taxon>Actinomycetota</taxon>
        <taxon>Actinomycetes</taxon>
        <taxon>Bifidobacteriales</taxon>
        <taxon>Bifidobacteriaceae</taxon>
        <taxon>Bifidobacterium</taxon>
    </lineage>
</organism>
<evidence type="ECO:0000313" key="15">
    <source>
        <dbReference type="EMBL" id="NEG69243.1"/>
    </source>
</evidence>
<name>A0A6I5NFV8_9BIFI</name>
<dbReference type="EMBL" id="VYSG01000001">
    <property type="protein sequence ID" value="NEG69243.1"/>
    <property type="molecule type" value="Genomic_DNA"/>
</dbReference>
<evidence type="ECO:0000256" key="5">
    <source>
        <dbReference type="ARBA" id="ARBA00022490"/>
    </source>
</evidence>
<dbReference type="InterPro" id="IPR046886">
    <property type="entry name" value="RsmE_MTase_dom"/>
</dbReference>